<reference evidence="3" key="1">
    <citation type="submission" date="2025-08" db="UniProtKB">
        <authorList>
            <consortium name="RefSeq"/>
        </authorList>
    </citation>
    <scope>IDENTIFICATION</scope>
    <source>
        <strain evidence="3">15112-1751.03</strain>
        <tissue evidence="3">Whole Adult</tissue>
    </source>
</reference>
<evidence type="ECO:0000313" key="3">
    <source>
        <dbReference type="RefSeq" id="XP_034103654.1"/>
    </source>
</evidence>
<evidence type="ECO:0000313" key="2">
    <source>
        <dbReference type="Proteomes" id="UP000515160"/>
    </source>
</evidence>
<gene>
    <name evidence="3" type="primary">LOC117567651</name>
</gene>
<dbReference type="GeneID" id="117567651"/>
<proteinExistence type="predicted"/>
<dbReference type="AlphaFoldDB" id="A0A6P8WLH0"/>
<feature type="region of interest" description="Disordered" evidence="1">
    <location>
        <begin position="1"/>
        <end position="22"/>
    </location>
</feature>
<name>A0A6P8WLH0_DROAB</name>
<dbReference type="PANTHER" id="PTHR40552:SF6">
    <property type="entry name" value="FI09606P-RELATED"/>
    <property type="match status" value="1"/>
</dbReference>
<feature type="region of interest" description="Disordered" evidence="1">
    <location>
        <begin position="131"/>
        <end position="152"/>
    </location>
</feature>
<protein>
    <submittedName>
        <fullName evidence="3">Uncharacterized protein LOC117567651</fullName>
    </submittedName>
</protein>
<dbReference type="Gene3D" id="3.90.70.120">
    <property type="match status" value="2"/>
</dbReference>
<dbReference type="Proteomes" id="UP000515160">
    <property type="component" value="Chromosome 3"/>
</dbReference>
<organism evidence="2 3">
    <name type="scientific">Drosophila albomicans</name>
    <name type="common">Fruit fly</name>
    <dbReference type="NCBI Taxonomy" id="7291"/>
    <lineage>
        <taxon>Eukaryota</taxon>
        <taxon>Metazoa</taxon>
        <taxon>Ecdysozoa</taxon>
        <taxon>Arthropoda</taxon>
        <taxon>Hexapoda</taxon>
        <taxon>Insecta</taxon>
        <taxon>Pterygota</taxon>
        <taxon>Neoptera</taxon>
        <taxon>Endopterygota</taxon>
        <taxon>Diptera</taxon>
        <taxon>Brachycera</taxon>
        <taxon>Muscomorpha</taxon>
        <taxon>Ephydroidea</taxon>
        <taxon>Drosophilidae</taxon>
        <taxon>Drosophila</taxon>
    </lineage>
</organism>
<accession>A0A6P8WLH0</accession>
<feature type="compositionally biased region" description="Polar residues" evidence="1">
    <location>
        <begin position="9"/>
        <end position="19"/>
    </location>
</feature>
<sequence length="964" mass="110192">MSSIKKRPTYSTCQENKSTTSRKRSIYSKIGASNNKERKRCNLVDKGKIRRNCSEADSLVSHLRLTCSTAPIVRPCNCHGKELHELTLGQDLTTYLKAFALIYVLPEEEWTAEYIDKLLLEGEQLFQTTCSEDDDHADGPEHQANIGDSPEQPIKRNFKLEGHNFTLELKSPYKGEKKKPSSQRPQHIIRNLKPVLQEFFRSAHYCMLLTKAGYLLIWRRRKVYFVMDVKGRRREDLVSVRHGVAMLICLQSIDKVVHLITQLSPVSYTDKFYIRELAVVRLVTPNGRVFMRESDSQPVEYKVINQNYAYLTSHLHLSLNPDKKLRNRSSVVVAVAAILASKIEHPASWSTSMFDRLICYGVEICRSCWTDKRVSIDLSNFPSQLRLGQFVVELKLGSNVFTGLWRYSDDIQKDNKLEREIQQTLKAHCNALFQINSQTYAMWVKENFYYLLDPYRHTVVTPLKPGGNGIVSGKWSTVRMFRDILTMLSVFHQLLKESNRQSPYSIHVVHIKNIKKCPQGYSLKPLPDDASYDVKSLNEKIKFPEKINNNENLLKQLSDDEPDESSEQEEHKLKPLVEKVKNNEKIKKVEHTMPKVKSTFTKPPKVTPTLLKDRSFIELDIPNRQQNKSSVLTIEQEETSSMLNKFSLQIMNKEKFTNKSTYVKIPNHAPTRCASPIFKPLAAGVIIKPDIKPPSAEPKIPKIKSQVPITTVIKPLIPKSIFSGTKTTKKCQNLYDKYRNKNGESAPGTNSIHASSVATRRKGVWNAKATDNLSALRIVQKTILGNKNALNSKNIDKLKQVNKKKLKILSSQTSFQSAQLPHDFSSVTDRIALPSKEVSYPVYTKYPHVLAVAGSESGTMESLKRLLDYSFKVSNRVLTMTPWGNYVVFRYCHLFYLFDGCTCNIDRFRHLDLSYGTAGLLPFKTKGQVICYMIDSRELRASKMLHSTLDDSCNQFEEFLGRSA</sequence>
<keyword evidence="2" id="KW-1185">Reference proteome</keyword>
<dbReference type="OrthoDB" id="8062037at2759"/>
<dbReference type="CTD" id="40142"/>
<dbReference type="PANTHER" id="PTHR40552">
    <property type="entry name" value="AT05186P-RELATED"/>
    <property type="match status" value="1"/>
</dbReference>
<evidence type="ECO:0000256" key="1">
    <source>
        <dbReference type="SAM" id="MobiDB-lite"/>
    </source>
</evidence>
<dbReference type="RefSeq" id="XP_034103654.1">
    <property type="nucleotide sequence ID" value="XM_034247763.2"/>
</dbReference>